<name>A0ABZ2C3I5_9PROT</name>
<gene>
    <name evidence="2" type="ORF">Bealeia1_01192</name>
</gene>
<keyword evidence="1" id="KW-0732">Signal</keyword>
<evidence type="ECO:0000313" key="3">
    <source>
        <dbReference type="Proteomes" id="UP001330434"/>
    </source>
</evidence>
<sequence>MKKVLISLSALMIFWGNMAVAVAELPKGHHQAYKLTKSQLMDHSDIFDDPEFGTSPEVYPHEAH</sequence>
<dbReference type="EMBL" id="CP133270">
    <property type="protein sequence ID" value="WVX66996.1"/>
    <property type="molecule type" value="Genomic_DNA"/>
</dbReference>
<evidence type="ECO:0000256" key="1">
    <source>
        <dbReference type="SAM" id="SignalP"/>
    </source>
</evidence>
<reference evidence="2 3" key="1">
    <citation type="journal article" date="2024" name="Environ. Microbiol.">
        <title>Novel evolutionary insights on the interactions of the Holosporales (Alphaproteobacteria) with eukaryotic hosts from comparative genomics.</title>
        <authorList>
            <person name="Giovannini M."/>
            <person name="Petroni G."/>
            <person name="Castelli M."/>
        </authorList>
    </citation>
    <scope>NUCLEOTIDE SEQUENCE [LARGE SCALE GENOMIC DNA]</scope>
    <source>
        <strain evidence="2 3">US_Bl 15I1</strain>
    </source>
</reference>
<accession>A0ABZ2C3I5</accession>
<feature type="signal peptide" evidence="1">
    <location>
        <begin position="1"/>
        <end position="23"/>
    </location>
</feature>
<evidence type="ECO:0000313" key="2">
    <source>
        <dbReference type="EMBL" id="WVX66996.1"/>
    </source>
</evidence>
<proteinExistence type="predicted"/>
<dbReference type="RefSeq" id="WP_331255806.1">
    <property type="nucleotide sequence ID" value="NZ_CP133270.1"/>
</dbReference>
<dbReference type="Proteomes" id="UP001330434">
    <property type="component" value="Chromosome"/>
</dbReference>
<organism evidence="2 3">
    <name type="scientific">Candidatus Bealeia paramacronuclearis</name>
    <dbReference type="NCBI Taxonomy" id="1921001"/>
    <lineage>
        <taxon>Bacteria</taxon>
        <taxon>Pseudomonadati</taxon>
        <taxon>Pseudomonadota</taxon>
        <taxon>Alphaproteobacteria</taxon>
        <taxon>Holosporales</taxon>
        <taxon>Holosporaceae</taxon>
        <taxon>Candidatus Bealeia</taxon>
    </lineage>
</organism>
<keyword evidence="3" id="KW-1185">Reference proteome</keyword>
<feature type="chain" id="PRO_5046291376" evidence="1">
    <location>
        <begin position="24"/>
        <end position="64"/>
    </location>
</feature>
<protein>
    <submittedName>
        <fullName evidence="2">Uncharacterized protein</fullName>
    </submittedName>
</protein>